<dbReference type="InterPro" id="IPR005467">
    <property type="entry name" value="His_kinase_dom"/>
</dbReference>
<dbReference type="PROSITE" id="PS50109">
    <property type="entry name" value="HIS_KIN"/>
    <property type="match status" value="1"/>
</dbReference>
<dbReference type="CDD" id="cd00082">
    <property type="entry name" value="HisKA"/>
    <property type="match status" value="1"/>
</dbReference>
<feature type="domain" description="Histidine kinase" evidence="6">
    <location>
        <begin position="1183"/>
        <end position="1409"/>
    </location>
</feature>
<dbReference type="InterPro" id="IPR001789">
    <property type="entry name" value="Sig_transdc_resp-reg_receiver"/>
</dbReference>
<dbReference type="CDD" id="cd17546">
    <property type="entry name" value="REC_hyHK_CKI1_RcsC-like"/>
    <property type="match status" value="1"/>
</dbReference>
<feature type="transmembrane region" description="Helical" evidence="5">
    <location>
        <begin position="312"/>
        <end position="327"/>
    </location>
</feature>
<evidence type="ECO:0000313" key="8">
    <source>
        <dbReference type="EMBL" id="EAR89361.3"/>
    </source>
</evidence>
<keyword evidence="1 2" id="KW-0597">Phosphoprotein</keyword>
<dbReference type="SMART" id="SM00448">
    <property type="entry name" value="REC"/>
    <property type="match status" value="1"/>
</dbReference>
<feature type="transmembrane region" description="Helical" evidence="5">
    <location>
        <begin position="171"/>
        <end position="194"/>
    </location>
</feature>
<dbReference type="Pfam" id="PF00512">
    <property type="entry name" value="HisKA"/>
    <property type="match status" value="1"/>
</dbReference>
<dbReference type="InterPro" id="IPR003661">
    <property type="entry name" value="HisK_dim/P_dom"/>
</dbReference>
<keyword evidence="8" id="KW-0418">Kinase</keyword>
<dbReference type="GeneID" id="7845107"/>
<feature type="transmembrane region" description="Helical" evidence="5">
    <location>
        <begin position="143"/>
        <end position="162"/>
    </location>
</feature>
<organism evidence="8 9">
    <name type="scientific">Tetrahymena thermophila (strain SB210)</name>
    <dbReference type="NCBI Taxonomy" id="312017"/>
    <lineage>
        <taxon>Eukaryota</taxon>
        <taxon>Sar</taxon>
        <taxon>Alveolata</taxon>
        <taxon>Ciliophora</taxon>
        <taxon>Intramacronucleata</taxon>
        <taxon>Oligohymenophorea</taxon>
        <taxon>Hymenostomatida</taxon>
        <taxon>Tetrahymenina</taxon>
        <taxon>Tetrahymenidae</taxon>
        <taxon>Tetrahymena</taxon>
    </lineage>
</organism>
<keyword evidence="8" id="KW-0808">Transferase</keyword>
<feature type="coiled-coil region" evidence="3">
    <location>
        <begin position="1517"/>
        <end position="1544"/>
    </location>
</feature>
<keyword evidence="9" id="KW-1185">Reference proteome</keyword>
<feature type="compositionally biased region" description="Polar residues" evidence="4">
    <location>
        <begin position="574"/>
        <end position="583"/>
    </location>
</feature>
<dbReference type="SUPFAM" id="SSF47384">
    <property type="entry name" value="Homodimeric domain of signal transducing histidine kinase"/>
    <property type="match status" value="1"/>
</dbReference>
<feature type="region of interest" description="Disordered" evidence="4">
    <location>
        <begin position="574"/>
        <end position="603"/>
    </location>
</feature>
<keyword evidence="5" id="KW-0812">Transmembrane</keyword>
<dbReference type="Proteomes" id="UP000009168">
    <property type="component" value="Unassembled WGS sequence"/>
</dbReference>
<accession>I7M0L8</accession>
<dbReference type="KEGG" id="tet:TTHERM_00373780"/>
<evidence type="ECO:0000256" key="2">
    <source>
        <dbReference type="PROSITE-ProRule" id="PRU00169"/>
    </source>
</evidence>
<dbReference type="Gene3D" id="3.30.565.10">
    <property type="entry name" value="Histidine kinase-like ATPase, C-terminal domain"/>
    <property type="match status" value="1"/>
</dbReference>
<dbReference type="GO" id="GO:0000155">
    <property type="term" value="F:phosphorelay sensor kinase activity"/>
    <property type="evidence" value="ECO:0007669"/>
    <property type="project" value="InterPro"/>
</dbReference>
<evidence type="ECO:0000256" key="5">
    <source>
        <dbReference type="SAM" id="Phobius"/>
    </source>
</evidence>
<dbReference type="Gene3D" id="3.40.50.2300">
    <property type="match status" value="1"/>
</dbReference>
<dbReference type="OrthoDB" id="1436360at2759"/>
<evidence type="ECO:0000256" key="4">
    <source>
        <dbReference type="SAM" id="MobiDB-lite"/>
    </source>
</evidence>
<dbReference type="Pfam" id="PF00072">
    <property type="entry name" value="Response_reg"/>
    <property type="match status" value="1"/>
</dbReference>
<dbReference type="InterPro" id="IPR036097">
    <property type="entry name" value="HisK_dim/P_sf"/>
</dbReference>
<dbReference type="EMBL" id="GG662821">
    <property type="protein sequence ID" value="EAR89361.3"/>
    <property type="molecule type" value="Genomic_DNA"/>
</dbReference>
<evidence type="ECO:0000256" key="1">
    <source>
        <dbReference type="ARBA" id="ARBA00022553"/>
    </source>
</evidence>
<sequence length="1769" mass="206924">MKVDFADQPTKRLKESDKSKKNYLSTYEFLKLNSDLVEHDQDGFKNNNYYASILKDCTFNQQQNKNQSIPQNIHTLQSPVQPSNNYTLNSPTEMPLKQQYSNENLGGDYICESNKNFFSKLLNVIEFENIDKQMLQPYWRNKFLLIFMLVSLIIANILKLLFNDDEFLDNLYLRVCIITLLSLFMLISFIMFHIKDCGDSPIQDLNRSKQQCCNQQVFLRKAMPQTIILSMSIFLFYCYSKSVQQNIINISRNNSWDSQINFQLETYMIEIILLYYYICSYFLSFISLKMLLLLGIQIINFVLILKNTTISFYYYFLIFIIQAIYYYESAVISTEFNSYSCSLNCYSKRQQFLSNTSIPTEIKINLKSPHIINSPNLIAQNEQSRKLLGGENQKFKKFEINKQNQQNQFQDEFAENDFCDSPQKFQLKPNQQNDNEYQQKNKQEYNIFYQYNTNLDQKINYEQNTENQQIQNPIKLNEIEFSKQSQSAHIQIPYQSQNFNDRQKNYQNSKETNNKKSNYIQSKQSYKKCLGQVDEQIQKEGKGQYGNEDLQSDGRIQQEISSINYCNSPLSRGDISSANELQKSSNSNNTSQQAANSMLTSESAIQSQIHRNFSIFKRLQDQSHIEEKVSQEDETIKHFFKKVNPNQQAFNRSNTICIPQYRYNQFQKYQKEKNKYKKRPFRYYSPQLQAESVQNTFNLSISLTVNSDDTNKLASNKNYNKSWKTMDEVFNLNQEIPQIQHEENKDQMKNIQLLKEDNYKNKAQDQAYGPQVNCSSSKIQAKKLYNSKKGKSSEYKTEQISRLTLPQLTFQRNQTTSYSYANKQKTKLYKNILKYLPEEGVILIDKNQNIHFANIYIQYLFPKSNSHSLFNELVQLKSIETLENYKHYLDEIISQKQQNQTETKMKNFNQNFNKVQLTNSINLQTIQDQQNYLQYNQLQAQNQTTQGVHPFQSQQKYQSKSSLKNINIGQSFSNQNINLNQKILRELSSNNNLQYQVNQNTQTFLQQQTSNNINQSSNHNLPIYSFGTHPNSSASIFPNNKLSQSNYFLKLDLFKDKEQHQHREKEMYYMKEKEQLQQADNIIRCKSFREQFEQIIQTFQTQASSYKQYGIINQNKFTSLFYRSQNQYKQESIEDVQIFEIQFIPCYLGFTEGVIVTIRDVTHFNQIKVLKDINERKQIMLRNVSHELRQPLNCIISMMQLTRDIYQDETLIQEYINPTLYSSQILLNLLNDFLDFSQIQAGTFKLTNVSFNIKKLFENIFQMMKAQIKIRQLNFILNIINQNEIPEEIKSDPNRIQQIITNLLGNAVKFTEQGDILLSLEKQSPYLYKVTVQDSGIGITEEGQKNLFKTFGKVDQEFKQNLNPQGVGLGLMISNILAKQLSPSENLGLQVESKLGHGTKFFFFILDQSSNEKEQLSPFNKLRKTNSFNQYNNLPSYRKLSLKIIENSDTNRNSTPVNCEENDFNSLEAIPVPYIMNSIKLTKFNQNFMSNNSIDSTQECNFDKLKTFTQGLTQQINENNIQKIDQKNQNNINYQNESQKSNQNFISCIKKASIQQDNNIDSPITHLDKEISKVKISKVKKIQNSSSFFTQGILLRQQTLFLQQDLLPSKQKQKVEDFVNSHKRQQASICQCSNVKEVLIVDDSDFNIYILDKYLKTFSIEADTSTNGPGSEKKVRDKIENEKCESCKVYKMIFMDLNLGTACGIQTANNIQQIYESLQLPQPVIIACTGFIDEATIQKCLANGFDDYLAKPIIKDQLIEILQNHLLNK</sequence>
<keyword evidence="3" id="KW-0175">Coiled coil</keyword>
<dbReference type="InParanoid" id="I7M0L8"/>
<dbReference type="SUPFAM" id="SSF55874">
    <property type="entry name" value="ATPase domain of HSP90 chaperone/DNA topoisomerase II/histidine kinase"/>
    <property type="match status" value="1"/>
</dbReference>
<dbReference type="Pfam" id="PF02518">
    <property type="entry name" value="HATPase_c"/>
    <property type="match status" value="1"/>
</dbReference>
<feature type="compositionally biased region" description="Low complexity" evidence="4">
    <location>
        <begin position="584"/>
        <end position="597"/>
    </location>
</feature>
<dbReference type="PANTHER" id="PTHR43719">
    <property type="entry name" value="TWO-COMPONENT HISTIDINE KINASE"/>
    <property type="match status" value="1"/>
</dbReference>
<keyword evidence="5" id="KW-1133">Transmembrane helix</keyword>
<feature type="modified residue" description="4-aspartylphosphate" evidence="2">
    <location>
        <position position="1696"/>
    </location>
</feature>
<dbReference type="SMART" id="SM00387">
    <property type="entry name" value="HATPase_c"/>
    <property type="match status" value="1"/>
</dbReference>
<reference evidence="9" key="1">
    <citation type="journal article" date="2006" name="PLoS Biol.">
        <title>Macronuclear genome sequence of the ciliate Tetrahymena thermophila, a model eukaryote.</title>
        <authorList>
            <person name="Eisen J.A."/>
            <person name="Coyne R.S."/>
            <person name="Wu M."/>
            <person name="Wu D."/>
            <person name="Thiagarajan M."/>
            <person name="Wortman J.R."/>
            <person name="Badger J.H."/>
            <person name="Ren Q."/>
            <person name="Amedeo P."/>
            <person name="Jones K.M."/>
            <person name="Tallon L.J."/>
            <person name="Delcher A.L."/>
            <person name="Salzberg S.L."/>
            <person name="Silva J.C."/>
            <person name="Haas B.J."/>
            <person name="Majoros W.H."/>
            <person name="Farzad M."/>
            <person name="Carlton J.M."/>
            <person name="Smith R.K. Jr."/>
            <person name="Garg J."/>
            <person name="Pearlman R.E."/>
            <person name="Karrer K.M."/>
            <person name="Sun L."/>
            <person name="Manning G."/>
            <person name="Elde N.C."/>
            <person name="Turkewitz A.P."/>
            <person name="Asai D.J."/>
            <person name="Wilkes D.E."/>
            <person name="Wang Y."/>
            <person name="Cai H."/>
            <person name="Collins K."/>
            <person name="Stewart B.A."/>
            <person name="Lee S.R."/>
            <person name="Wilamowska K."/>
            <person name="Weinberg Z."/>
            <person name="Ruzzo W.L."/>
            <person name="Wloga D."/>
            <person name="Gaertig J."/>
            <person name="Frankel J."/>
            <person name="Tsao C.-C."/>
            <person name="Gorovsky M.A."/>
            <person name="Keeling P.J."/>
            <person name="Waller R.F."/>
            <person name="Patron N.J."/>
            <person name="Cherry J.M."/>
            <person name="Stover N.A."/>
            <person name="Krieger C.J."/>
            <person name="del Toro C."/>
            <person name="Ryder H.F."/>
            <person name="Williamson S.C."/>
            <person name="Barbeau R.A."/>
            <person name="Hamilton E.P."/>
            <person name="Orias E."/>
        </authorList>
    </citation>
    <scope>NUCLEOTIDE SEQUENCE [LARGE SCALE GENOMIC DNA]</scope>
    <source>
        <strain evidence="9">SB210</strain>
    </source>
</reference>
<evidence type="ECO:0000313" key="9">
    <source>
        <dbReference type="Proteomes" id="UP000009168"/>
    </source>
</evidence>
<dbReference type="SUPFAM" id="SSF52172">
    <property type="entry name" value="CheY-like"/>
    <property type="match status" value="1"/>
</dbReference>
<name>I7M0L8_TETTS</name>
<dbReference type="InterPro" id="IPR003594">
    <property type="entry name" value="HATPase_dom"/>
</dbReference>
<dbReference type="SMART" id="SM00388">
    <property type="entry name" value="HisKA"/>
    <property type="match status" value="1"/>
</dbReference>
<dbReference type="InterPro" id="IPR050956">
    <property type="entry name" value="2C_system_His_kinase"/>
</dbReference>
<dbReference type="eggNOG" id="KOG0519">
    <property type="taxonomic scope" value="Eukaryota"/>
</dbReference>
<feature type="transmembrane region" description="Helical" evidence="5">
    <location>
        <begin position="222"/>
        <end position="239"/>
    </location>
</feature>
<dbReference type="PROSITE" id="PS50110">
    <property type="entry name" value="RESPONSE_REGULATORY"/>
    <property type="match status" value="1"/>
</dbReference>
<evidence type="ECO:0000259" key="7">
    <source>
        <dbReference type="PROSITE" id="PS50110"/>
    </source>
</evidence>
<keyword evidence="5" id="KW-0472">Membrane</keyword>
<proteinExistence type="predicted"/>
<dbReference type="InterPro" id="IPR011006">
    <property type="entry name" value="CheY-like_superfamily"/>
</dbReference>
<dbReference type="STRING" id="312017.I7M0L8"/>
<protein>
    <submittedName>
        <fullName evidence="8">ATPase, histidine kinase-, DNA gyrase B</fullName>
    </submittedName>
</protein>
<dbReference type="InterPro" id="IPR036890">
    <property type="entry name" value="HATPase_C_sf"/>
</dbReference>
<feature type="domain" description="Response regulatory" evidence="7">
    <location>
        <begin position="1637"/>
        <end position="1766"/>
    </location>
</feature>
<dbReference type="Gene3D" id="1.10.287.130">
    <property type="match status" value="1"/>
</dbReference>
<gene>
    <name evidence="8" type="ORF">TTHERM_00373780</name>
</gene>
<feature type="transmembrane region" description="Helical" evidence="5">
    <location>
        <begin position="260"/>
        <end position="278"/>
    </location>
</feature>
<evidence type="ECO:0000256" key="3">
    <source>
        <dbReference type="SAM" id="Coils"/>
    </source>
</evidence>
<dbReference type="RefSeq" id="XP_001009606.3">
    <property type="nucleotide sequence ID" value="XM_001009606.3"/>
</dbReference>
<evidence type="ECO:0000259" key="6">
    <source>
        <dbReference type="PROSITE" id="PS50109"/>
    </source>
</evidence>
<dbReference type="PANTHER" id="PTHR43719:SF28">
    <property type="entry name" value="PEROXIDE STRESS-ACTIVATED HISTIDINE KINASE MAK1-RELATED"/>
    <property type="match status" value="1"/>
</dbReference>